<dbReference type="EMBL" id="KV922172">
    <property type="protein sequence ID" value="ORE01171.1"/>
    <property type="molecule type" value="Genomic_DNA"/>
</dbReference>
<feature type="compositionally biased region" description="Basic and acidic residues" evidence="1">
    <location>
        <begin position="114"/>
        <end position="130"/>
    </location>
</feature>
<reference evidence="2" key="1">
    <citation type="journal article" date="2016" name="Proc. Natl. Acad. Sci. U.S.A.">
        <title>Lipid metabolic changes in an early divergent fungus govern the establishment of a mutualistic symbiosis with endobacteria.</title>
        <authorList>
            <person name="Lastovetsky O.A."/>
            <person name="Gaspar M.L."/>
            <person name="Mondo S.J."/>
            <person name="LaButti K.M."/>
            <person name="Sandor L."/>
            <person name="Grigoriev I.V."/>
            <person name="Henry S.A."/>
            <person name="Pawlowska T.E."/>
        </authorList>
    </citation>
    <scope>NUCLEOTIDE SEQUENCE [LARGE SCALE GENOMIC DNA]</scope>
    <source>
        <strain evidence="2">ATCC 52814</strain>
    </source>
</reference>
<sequence length="130" mass="14068">MFEEIIHFLTTSPTRVVEKISISLAPSPSHIRTSTVSKYATAPYTSTHSHTTASFHPREPTNKTSSPRATCSSWDAEGHQRKIPKYCPHHTAPSKMGATPSASAGPVASAINEPPKDIDMGESTDESHEL</sequence>
<dbReference type="Proteomes" id="UP000242414">
    <property type="component" value="Unassembled WGS sequence"/>
</dbReference>
<accession>A0A1X0QN64</accession>
<proteinExistence type="predicted"/>
<evidence type="ECO:0000313" key="2">
    <source>
        <dbReference type="EMBL" id="ORE01171.1"/>
    </source>
</evidence>
<gene>
    <name evidence="2" type="ORF">BCV72DRAFT_246140</name>
</gene>
<feature type="compositionally biased region" description="Polar residues" evidence="1">
    <location>
        <begin position="62"/>
        <end position="73"/>
    </location>
</feature>
<evidence type="ECO:0000256" key="1">
    <source>
        <dbReference type="SAM" id="MobiDB-lite"/>
    </source>
</evidence>
<organism evidence="2">
    <name type="scientific">Rhizopus microsporus var. microsporus</name>
    <dbReference type="NCBI Taxonomy" id="86635"/>
    <lineage>
        <taxon>Eukaryota</taxon>
        <taxon>Fungi</taxon>
        <taxon>Fungi incertae sedis</taxon>
        <taxon>Mucoromycota</taxon>
        <taxon>Mucoromycotina</taxon>
        <taxon>Mucoromycetes</taxon>
        <taxon>Mucorales</taxon>
        <taxon>Mucorineae</taxon>
        <taxon>Rhizopodaceae</taxon>
        <taxon>Rhizopus</taxon>
    </lineage>
</organism>
<dbReference type="VEuPathDB" id="FungiDB:BCV72DRAFT_246140"/>
<name>A0A1X0QN64_RHIZD</name>
<feature type="compositionally biased region" description="Low complexity" evidence="1">
    <location>
        <begin position="42"/>
        <end position="55"/>
    </location>
</feature>
<feature type="region of interest" description="Disordered" evidence="1">
    <location>
        <begin position="42"/>
        <end position="130"/>
    </location>
</feature>
<protein>
    <submittedName>
        <fullName evidence="2">Uncharacterized protein</fullName>
    </submittedName>
</protein>
<dbReference type="AlphaFoldDB" id="A0A1X0QN64"/>